<sequence>MFPKLVALDTDGTIFTGRLDQEVWGKGPKAAHKLSDNIRKIDEFTLEDRSNHNNKIKMNPDIPRIVADILNNGASLAIVSRNTSKALCDRALYYFLAREPKSKEMKPIIQLVRYNEVADEPQSNHFKRIHGWCKYDYTDMVLFDDETPKGVSDLGVVVNNCATNTGLTWDVYSKGIAHWAEKKNGGGSPGSAGTKLSIAHFNDVYQVGDQKVKIAGKQETIDVTKFATSLVDITAKWDKRQDGKKDGLIVFSGDLFSPSTESSVTRGKHMPPVINGLGVDVGCAGNHEFDFGVPQLQKLIKDTSFPWLLSNIVDENTGKVPETMQEYHVLDRAGIRIGFVGLVEKEWIATVTGWPENYQWKDMAKVGKELSAVLRDPAGEHKCDLVIAVTHSRIPNDIKLARALGALSPKGQESTDIKSIQGVDLLLGGHDHIYWISKGVTEWTDYDIQSPQDGAEDDQGDTLIVKSGTDFQDLSEVVLELKDTPPGSVRNKIIQKITGKRHITRESTPVNAAMKTIIDNELGTINATMAEPILITEVILDVRSSLIRLQESAIGNWIADCIRPAYNEALAKMGYGKTDCVVACCGDFRGDGVYEPGFFTLKNLMTVLPYDDPTIVVELDANALWDTMESALSRWPTQEGRFPALSGMRVTWDSKKDPGHRVLSIWLTEQDPKKPGVVVDKEEVKRTSTRTYLVMVGDYMAQGGDGYDILKGKKQVIATENGQSKSALIRKFLLGAQYLNQQMTEKPSARAAMSNKTMEIVGNFEARLPDLPKFSLDSLPDLPSFKLPSSPNLPDMSSFKIPSTPHLPDMSSLKMPSTPAIPTMSGWKISGPSTPSFKAPSMPEFKRPSMPHLPSSDSLQSSLSGVSSAVQSAQDVLQDSAQSALEAGISTIRWVAAGILLAAALAVADNEDMGLLDPYERVRTRAMASLLRASDSVNVNLRMNLSIFRAADSDEDKNAAADAEDAKVDAAEKDAKKTLPVIHPVVDGRLKDMAKA</sequence>
<dbReference type="SUPFAM" id="SSF56300">
    <property type="entry name" value="Metallo-dependent phosphatases"/>
    <property type="match status" value="1"/>
</dbReference>
<organism evidence="6 7">
    <name type="scientific">Steccherinum ochraceum</name>
    <dbReference type="NCBI Taxonomy" id="92696"/>
    <lineage>
        <taxon>Eukaryota</taxon>
        <taxon>Fungi</taxon>
        <taxon>Dikarya</taxon>
        <taxon>Basidiomycota</taxon>
        <taxon>Agaricomycotina</taxon>
        <taxon>Agaricomycetes</taxon>
        <taxon>Polyporales</taxon>
        <taxon>Steccherinaceae</taxon>
        <taxon>Steccherinum</taxon>
    </lineage>
</organism>
<feature type="compositionally biased region" description="Low complexity" evidence="3">
    <location>
        <begin position="855"/>
        <end position="864"/>
    </location>
</feature>
<dbReference type="InterPro" id="IPR023214">
    <property type="entry name" value="HAD_sf"/>
</dbReference>
<accession>A0A4R0RIM9</accession>
<feature type="domain" description="Calcineurin-like phosphoesterase" evidence="4">
    <location>
        <begin position="198"/>
        <end position="434"/>
    </location>
</feature>
<dbReference type="PANTHER" id="PTHR11575:SF48">
    <property type="entry name" value="5'-NUCLEOTIDASE"/>
    <property type="match status" value="1"/>
</dbReference>
<dbReference type="InterPro" id="IPR006179">
    <property type="entry name" value="5_nucleotidase/apyrase"/>
</dbReference>
<name>A0A4R0RIM9_9APHY</name>
<evidence type="ECO:0000259" key="4">
    <source>
        <dbReference type="Pfam" id="PF00149"/>
    </source>
</evidence>
<dbReference type="Gene3D" id="3.40.50.1000">
    <property type="entry name" value="HAD superfamily/HAD-like"/>
    <property type="match status" value="1"/>
</dbReference>
<dbReference type="InterPro" id="IPR036907">
    <property type="entry name" value="5'-Nucleotdase_C_sf"/>
</dbReference>
<dbReference type="Proteomes" id="UP000292702">
    <property type="component" value="Unassembled WGS sequence"/>
</dbReference>
<evidence type="ECO:0008006" key="8">
    <source>
        <dbReference type="Google" id="ProtNLM"/>
    </source>
</evidence>
<dbReference type="PRINTS" id="PR01607">
    <property type="entry name" value="APYRASEFAMLY"/>
</dbReference>
<dbReference type="Gene3D" id="3.60.21.10">
    <property type="match status" value="1"/>
</dbReference>
<dbReference type="PANTHER" id="PTHR11575">
    <property type="entry name" value="5'-NUCLEOTIDASE-RELATED"/>
    <property type="match status" value="1"/>
</dbReference>
<evidence type="ECO:0000256" key="2">
    <source>
        <dbReference type="ARBA" id="ARBA00022729"/>
    </source>
</evidence>
<evidence type="ECO:0000313" key="7">
    <source>
        <dbReference type="Proteomes" id="UP000292702"/>
    </source>
</evidence>
<dbReference type="InterPro" id="IPR029052">
    <property type="entry name" value="Metallo-depent_PP-like"/>
</dbReference>
<feature type="region of interest" description="Disordered" evidence="3">
    <location>
        <begin position="786"/>
        <end position="864"/>
    </location>
</feature>
<dbReference type="InterPro" id="IPR004843">
    <property type="entry name" value="Calcineurin-like_PHP"/>
</dbReference>
<dbReference type="GO" id="GO:0016791">
    <property type="term" value="F:phosphatase activity"/>
    <property type="evidence" value="ECO:0007669"/>
    <property type="project" value="InterPro"/>
</dbReference>
<dbReference type="Pfam" id="PF02872">
    <property type="entry name" value="5_nucleotid_C"/>
    <property type="match status" value="1"/>
</dbReference>
<dbReference type="OrthoDB" id="10252235at2759"/>
<comment type="caution">
    <text evidence="6">The sequence shown here is derived from an EMBL/GenBank/DDBJ whole genome shotgun (WGS) entry which is preliminary data.</text>
</comment>
<keyword evidence="2" id="KW-0732">Signal</keyword>
<dbReference type="GO" id="GO:0009166">
    <property type="term" value="P:nucleotide catabolic process"/>
    <property type="evidence" value="ECO:0007669"/>
    <property type="project" value="InterPro"/>
</dbReference>
<evidence type="ECO:0000256" key="3">
    <source>
        <dbReference type="SAM" id="MobiDB-lite"/>
    </source>
</evidence>
<dbReference type="EMBL" id="RWJN01000168">
    <property type="protein sequence ID" value="TCD65675.1"/>
    <property type="molecule type" value="Genomic_DNA"/>
</dbReference>
<dbReference type="Pfam" id="PF00149">
    <property type="entry name" value="Metallophos"/>
    <property type="match status" value="1"/>
</dbReference>
<evidence type="ECO:0000313" key="6">
    <source>
        <dbReference type="EMBL" id="TCD65675.1"/>
    </source>
</evidence>
<proteinExistence type="inferred from homology"/>
<dbReference type="STRING" id="92696.A0A4R0RIM9"/>
<dbReference type="AlphaFoldDB" id="A0A4R0RIM9"/>
<dbReference type="Pfam" id="PF12689">
    <property type="entry name" value="Acid_PPase"/>
    <property type="match status" value="1"/>
</dbReference>
<reference evidence="6 7" key="1">
    <citation type="submission" date="2018-11" db="EMBL/GenBank/DDBJ databases">
        <title>Genome assembly of Steccherinum ochraceum LE-BIN_3174, the white-rot fungus of the Steccherinaceae family (The Residual Polyporoid clade, Polyporales, Basidiomycota).</title>
        <authorList>
            <person name="Fedorova T.V."/>
            <person name="Glazunova O.A."/>
            <person name="Landesman E.O."/>
            <person name="Moiseenko K.V."/>
            <person name="Psurtseva N.V."/>
            <person name="Savinova O.S."/>
            <person name="Shakhova N.V."/>
            <person name="Tyazhelova T.V."/>
            <person name="Vasina D.V."/>
        </authorList>
    </citation>
    <scope>NUCLEOTIDE SEQUENCE [LARGE SCALE GENOMIC DNA]</scope>
    <source>
        <strain evidence="6 7">LE-BIN_3174</strain>
    </source>
</reference>
<keyword evidence="7" id="KW-1185">Reference proteome</keyword>
<dbReference type="SUPFAM" id="SSF55816">
    <property type="entry name" value="5'-nucleotidase (syn. UDP-sugar hydrolase), C-terminal domain"/>
    <property type="match status" value="1"/>
</dbReference>
<gene>
    <name evidence="6" type="ORF">EIP91_002302</name>
</gene>
<feature type="domain" description="5'-Nucleotidase C-terminal" evidence="5">
    <location>
        <begin position="548"/>
        <end position="711"/>
    </location>
</feature>
<protein>
    <recommendedName>
        <fullName evidence="8">5'-Nucleotidase C-terminal domain-containing protein</fullName>
    </recommendedName>
</protein>
<evidence type="ECO:0000259" key="5">
    <source>
        <dbReference type="Pfam" id="PF02872"/>
    </source>
</evidence>
<evidence type="ECO:0000256" key="1">
    <source>
        <dbReference type="ARBA" id="ARBA00006654"/>
    </source>
</evidence>
<comment type="similarity">
    <text evidence="1">Belongs to the 5'-nucleotidase family.</text>
</comment>
<dbReference type="Gene3D" id="3.90.780.10">
    <property type="entry name" value="5'-Nucleotidase, C-terminal domain"/>
    <property type="match status" value="1"/>
</dbReference>
<dbReference type="InterPro" id="IPR010036">
    <property type="entry name" value="MDP_1_eu_arc"/>
</dbReference>
<dbReference type="InterPro" id="IPR008334">
    <property type="entry name" value="5'-Nucleotdase_C"/>
</dbReference>